<evidence type="ECO:0000256" key="3">
    <source>
        <dbReference type="ARBA" id="ARBA00022989"/>
    </source>
</evidence>
<feature type="transmembrane region" description="Helical" evidence="5">
    <location>
        <begin position="202"/>
        <end position="219"/>
    </location>
</feature>
<evidence type="ECO:0000256" key="4">
    <source>
        <dbReference type="ARBA" id="ARBA00023136"/>
    </source>
</evidence>
<dbReference type="Pfam" id="PF07690">
    <property type="entry name" value="MFS_1"/>
    <property type="match status" value="1"/>
</dbReference>
<feature type="domain" description="Major facilitator superfamily (MFS) profile" evidence="6">
    <location>
        <begin position="80"/>
        <end position="584"/>
    </location>
</feature>
<evidence type="ECO:0000256" key="2">
    <source>
        <dbReference type="ARBA" id="ARBA00022692"/>
    </source>
</evidence>
<comment type="subcellular location">
    <subcellularLocation>
        <location evidence="1">Membrane</location>
        <topology evidence="1">Multi-pass membrane protein</topology>
    </subcellularLocation>
</comment>
<organism evidence="7 8">
    <name type="scientific">Paraconiothyrium brasiliense</name>
    <dbReference type="NCBI Taxonomy" id="300254"/>
    <lineage>
        <taxon>Eukaryota</taxon>
        <taxon>Fungi</taxon>
        <taxon>Dikarya</taxon>
        <taxon>Ascomycota</taxon>
        <taxon>Pezizomycotina</taxon>
        <taxon>Dothideomycetes</taxon>
        <taxon>Pleosporomycetidae</taxon>
        <taxon>Pleosporales</taxon>
        <taxon>Massarineae</taxon>
        <taxon>Didymosphaeriaceae</taxon>
        <taxon>Paraconiothyrium</taxon>
    </lineage>
</organism>
<feature type="transmembrane region" description="Helical" evidence="5">
    <location>
        <begin position="319"/>
        <end position="340"/>
    </location>
</feature>
<feature type="transmembrane region" description="Helical" evidence="5">
    <location>
        <begin position="352"/>
        <end position="374"/>
    </location>
</feature>
<evidence type="ECO:0000256" key="5">
    <source>
        <dbReference type="SAM" id="Phobius"/>
    </source>
</evidence>
<dbReference type="InterPro" id="IPR020846">
    <property type="entry name" value="MFS_dom"/>
</dbReference>
<keyword evidence="8" id="KW-1185">Reference proteome</keyword>
<evidence type="ECO:0000256" key="1">
    <source>
        <dbReference type="ARBA" id="ARBA00004141"/>
    </source>
</evidence>
<feature type="transmembrane region" description="Helical" evidence="5">
    <location>
        <begin position="77"/>
        <end position="94"/>
    </location>
</feature>
<feature type="transmembrane region" description="Helical" evidence="5">
    <location>
        <begin position="394"/>
        <end position="416"/>
    </location>
</feature>
<feature type="transmembrane region" description="Helical" evidence="5">
    <location>
        <begin position="448"/>
        <end position="476"/>
    </location>
</feature>
<gene>
    <name evidence="7" type="ORF">SLS60_006588</name>
</gene>
<comment type="caution">
    <text evidence="7">The sequence shown here is derived from an EMBL/GenBank/DDBJ whole genome shotgun (WGS) entry which is preliminary data.</text>
</comment>
<proteinExistence type="predicted"/>
<dbReference type="PANTHER" id="PTHR23501">
    <property type="entry name" value="MAJOR FACILITATOR SUPERFAMILY"/>
    <property type="match status" value="1"/>
</dbReference>
<accession>A0ABR3RB72</accession>
<dbReference type="SUPFAM" id="SSF103473">
    <property type="entry name" value="MFS general substrate transporter"/>
    <property type="match status" value="2"/>
</dbReference>
<feature type="transmembrane region" description="Helical" evidence="5">
    <location>
        <begin position="145"/>
        <end position="168"/>
    </location>
</feature>
<feature type="transmembrane region" description="Helical" evidence="5">
    <location>
        <begin position="231"/>
        <end position="253"/>
    </location>
</feature>
<reference evidence="7 8" key="1">
    <citation type="submission" date="2024-02" db="EMBL/GenBank/DDBJ databases">
        <title>De novo assembly and annotation of 12 fungi associated with fruit tree decline syndrome in Ontario, Canada.</title>
        <authorList>
            <person name="Sulman M."/>
            <person name="Ellouze W."/>
            <person name="Ilyukhin E."/>
        </authorList>
    </citation>
    <scope>NUCLEOTIDE SEQUENCE [LARGE SCALE GENOMIC DNA]</scope>
    <source>
        <strain evidence="7 8">M42-189</strain>
    </source>
</reference>
<feature type="transmembrane region" description="Helical" evidence="5">
    <location>
        <begin position="563"/>
        <end position="581"/>
    </location>
</feature>
<keyword evidence="3 5" id="KW-1133">Transmembrane helix</keyword>
<name>A0ABR3RB72_9PLEO</name>
<dbReference type="Gene3D" id="1.20.1250.20">
    <property type="entry name" value="MFS general substrate transporter like domains"/>
    <property type="match status" value="2"/>
</dbReference>
<feature type="transmembrane region" description="Helical" evidence="5">
    <location>
        <begin position="114"/>
        <end position="133"/>
    </location>
</feature>
<feature type="transmembrane region" description="Helical" evidence="5">
    <location>
        <begin position="286"/>
        <end position="307"/>
    </location>
</feature>
<feature type="transmembrane region" description="Helical" evidence="5">
    <location>
        <begin position="483"/>
        <end position="509"/>
    </location>
</feature>
<keyword evidence="4 5" id="KW-0472">Membrane</keyword>
<evidence type="ECO:0000259" key="6">
    <source>
        <dbReference type="PROSITE" id="PS50850"/>
    </source>
</evidence>
<protein>
    <recommendedName>
        <fullName evidence="6">Major facilitator superfamily (MFS) profile domain-containing protein</fullName>
    </recommendedName>
</protein>
<dbReference type="InterPro" id="IPR036259">
    <property type="entry name" value="MFS_trans_sf"/>
</dbReference>
<sequence length="597" mass="66117">MPSLSKLRPTFRRTATEDVTAVPDSIEVTEQSKHGEIEAQPELDDIAEWKAQQPNEDAQRGVRMVEGITLTWSKGSLIWIFINMWLLYFVNGFQSSILSNLTPYVTSEWEEHSLLTVISIISSCMSAATYIPMAKILDIWGRAEGFALMIGFATLGLVLMACANTLAIFCAAQVFYSIGFAGVIYSIDVITSDASHLRNRGLAFAFTSSPYIIIAFAGPKASEGFYENIGWRWGFGAFSIILPCVALPMFIVLKLNLRKAKREGRVIKRETQRTMLQSIWHYTKELDALGCFLFVAGLVIFLLPFSLADSAPNGWSSGYIIAMIVVGFIILIMFGCWEAFLAPHPFLTANLLMNRTVAGACLLSFNYQIAYYCWASYFSSFLQVVNDLSISEAGYVTSTFDVVSGVLLLGVGFLIRRFGYFKYLLWIGVPLYIFAQGLMIYFRRPNSYIGYLVMCQIFISVGGSVMIICQQLAVLAAADHQHVAAVLALLNVIGTIGGAVGNTISGAIWTNTFSQALARYLPEDAQASLEDIYGSLDVQLSYEWGSPARVGIQQAYGYSQQKMLIAGTAIMSLSLVWVYMIRNINVKNIEQVKGVLF</sequence>
<dbReference type="PANTHER" id="PTHR23501:SF50">
    <property type="entry name" value="MFS SIDEROCHROME IRON TRANSPORTER MIRB (AFU_ORTHOLOGUE AFUA_3G03640)-RELATED"/>
    <property type="match status" value="1"/>
</dbReference>
<keyword evidence="2 5" id="KW-0812">Transmembrane</keyword>
<dbReference type="PROSITE" id="PS50850">
    <property type="entry name" value="MFS"/>
    <property type="match status" value="1"/>
</dbReference>
<evidence type="ECO:0000313" key="7">
    <source>
        <dbReference type="EMBL" id="KAL1601673.1"/>
    </source>
</evidence>
<feature type="transmembrane region" description="Helical" evidence="5">
    <location>
        <begin position="174"/>
        <end position="190"/>
    </location>
</feature>
<feature type="transmembrane region" description="Helical" evidence="5">
    <location>
        <begin position="423"/>
        <end position="442"/>
    </location>
</feature>
<dbReference type="EMBL" id="JAKJXO020000008">
    <property type="protein sequence ID" value="KAL1601673.1"/>
    <property type="molecule type" value="Genomic_DNA"/>
</dbReference>
<dbReference type="Proteomes" id="UP001521785">
    <property type="component" value="Unassembled WGS sequence"/>
</dbReference>
<dbReference type="InterPro" id="IPR011701">
    <property type="entry name" value="MFS"/>
</dbReference>
<evidence type="ECO:0000313" key="8">
    <source>
        <dbReference type="Proteomes" id="UP001521785"/>
    </source>
</evidence>